<keyword evidence="3" id="KW-1185">Reference proteome</keyword>
<evidence type="ECO:0000313" key="3">
    <source>
        <dbReference type="Proteomes" id="UP001310290"/>
    </source>
</evidence>
<accession>A0ABU8AZD9</accession>
<evidence type="ECO:0000313" key="2">
    <source>
        <dbReference type="EMBL" id="MEH0639061.1"/>
    </source>
</evidence>
<dbReference type="Pfam" id="PF13518">
    <property type="entry name" value="HTH_28"/>
    <property type="match status" value="1"/>
</dbReference>
<dbReference type="EMBL" id="JARULZ010000003">
    <property type="protein sequence ID" value="MEH0639061.1"/>
    <property type="molecule type" value="Genomic_DNA"/>
</dbReference>
<organism evidence="2 3">
    <name type="scientific">Streptomyces bottropensis</name>
    <dbReference type="NCBI Taxonomy" id="42235"/>
    <lineage>
        <taxon>Bacteria</taxon>
        <taxon>Bacillati</taxon>
        <taxon>Actinomycetota</taxon>
        <taxon>Actinomycetes</taxon>
        <taxon>Kitasatosporales</taxon>
        <taxon>Streptomycetaceae</taxon>
        <taxon>Streptomyces</taxon>
    </lineage>
</organism>
<sequence>MAGRTREDVAAVFQVSLKAVDNWWAKWLTGGREALVA</sequence>
<name>A0ABU8AZD9_9ACTN</name>
<reference evidence="2" key="1">
    <citation type="submission" date="2023-04" db="EMBL/GenBank/DDBJ databases">
        <title>Genomic diversity of scab-causing Streptomyces spp. in the province of Quebec, Canada.</title>
        <authorList>
            <person name="Biessy A."/>
            <person name="Cadieux M."/>
            <person name="Ciotola M."/>
            <person name="Filion M."/>
        </authorList>
    </citation>
    <scope>NUCLEOTIDE SEQUENCE</scope>
    <source>
        <strain evidence="2">B21-115</strain>
    </source>
</reference>
<dbReference type="RefSeq" id="WP_334661704.1">
    <property type="nucleotide sequence ID" value="NZ_JARULZ010000003.1"/>
</dbReference>
<comment type="caution">
    <text evidence="2">The sequence shown here is derived from an EMBL/GenBank/DDBJ whole genome shotgun (WGS) entry which is preliminary data.</text>
</comment>
<protein>
    <submittedName>
        <fullName evidence="2">Helix-turn-helix domain-containing protein</fullName>
    </submittedName>
</protein>
<dbReference type="InterPro" id="IPR055247">
    <property type="entry name" value="InsJ-like_HTH"/>
</dbReference>
<gene>
    <name evidence="2" type="ORF">QBA35_38530</name>
</gene>
<dbReference type="Proteomes" id="UP001310290">
    <property type="component" value="Unassembled WGS sequence"/>
</dbReference>
<evidence type="ECO:0000259" key="1">
    <source>
        <dbReference type="Pfam" id="PF13518"/>
    </source>
</evidence>
<feature type="domain" description="Insertion element IS150 protein InsJ-like helix-turn-helix" evidence="1">
    <location>
        <begin position="2"/>
        <end position="36"/>
    </location>
</feature>
<proteinExistence type="predicted"/>